<accession>A0ABR2ZVT8</accession>
<feature type="compositionally biased region" description="Basic and acidic residues" evidence="1">
    <location>
        <begin position="87"/>
        <end position="104"/>
    </location>
</feature>
<evidence type="ECO:0000313" key="3">
    <source>
        <dbReference type="Proteomes" id="UP001437256"/>
    </source>
</evidence>
<gene>
    <name evidence="2" type="ORF">AAF712_007537</name>
</gene>
<feature type="compositionally biased region" description="Basic and acidic residues" evidence="1">
    <location>
        <begin position="41"/>
        <end position="64"/>
    </location>
</feature>
<name>A0ABR2ZVT8_9AGAR</name>
<feature type="region of interest" description="Disordered" evidence="1">
    <location>
        <begin position="1"/>
        <end position="130"/>
    </location>
</feature>
<proteinExistence type="predicted"/>
<reference evidence="2 3" key="1">
    <citation type="submission" date="2024-05" db="EMBL/GenBank/DDBJ databases">
        <title>A draft genome resource for the thread blight pathogen Marasmius tenuissimus strain MS-2.</title>
        <authorList>
            <person name="Yulfo-Soto G.E."/>
            <person name="Baruah I.K."/>
            <person name="Amoako-Attah I."/>
            <person name="Bukari Y."/>
            <person name="Meinhardt L.W."/>
            <person name="Bailey B.A."/>
            <person name="Cohen S.P."/>
        </authorList>
    </citation>
    <scope>NUCLEOTIDE SEQUENCE [LARGE SCALE GENOMIC DNA]</scope>
    <source>
        <strain evidence="2 3">MS-2</strain>
    </source>
</reference>
<evidence type="ECO:0000256" key="1">
    <source>
        <dbReference type="SAM" id="MobiDB-lite"/>
    </source>
</evidence>
<evidence type="ECO:0000313" key="2">
    <source>
        <dbReference type="EMBL" id="KAL0065473.1"/>
    </source>
</evidence>
<dbReference type="EMBL" id="JBBXMP010000047">
    <property type="protein sequence ID" value="KAL0065473.1"/>
    <property type="molecule type" value="Genomic_DNA"/>
</dbReference>
<dbReference type="Proteomes" id="UP001437256">
    <property type="component" value="Unassembled WGS sequence"/>
</dbReference>
<comment type="caution">
    <text evidence="2">The sequence shown here is derived from an EMBL/GenBank/DDBJ whole genome shotgun (WGS) entry which is preliminary data.</text>
</comment>
<feature type="compositionally biased region" description="Basic residues" evidence="1">
    <location>
        <begin position="9"/>
        <end position="26"/>
    </location>
</feature>
<feature type="compositionally biased region" description="Polar residues" evidence="1">
    <location>
        <begin position="69"/>
        <end position="86"/>
    </location>
</feature>
<organism evidence="2 3">
    <name type="scientific">Marasmius tenuissimus</name>
    <dbReference type="NCBI Taxonomy" id="585030"/>
    <lineage>
        <taxon>Eukaryota</taxon>
        <taxon>Fungi</taxon>
        <taxon>Dikarya</taxon>
        <taxon>Basidiomycota</taxon>
        <taxon>Agaricomycotina</taxon>
        <taxon>Agaricomycetes</taxon>
        <taxon>Agaricomycetidae</taxon>
        <taxon>Agaricales</taxon>
        <taxon>Marasmiineae</taxon>
        <taxon>Marasmiaceae</taxon>
        <taxon>Marasmius</taxon>
    </lineage>
</organism>
<feature type="compositionally biased region" description="Polar residues" evidence="1">
    <location>
        <begin position="27"/>
        <end position="36"/>
    </location>
</feature>
<protein>
    <submittedName>
        <fullName evidence="2">Uncharacterized protein</fullName>
    </submittedName>
</protein>
<keyword evidence="3" id="KW-1185">Reference proteome</keyword>
<sequence>MPGPSNVNSKKKRKSQGKSGSRHQRKSSGASSTIRASLSVKEVEVALEDVVKGAQREKNSDGGWRKSIGSDSTETSGLRTPSSPDPSHTDRIPGHTNEEPDDVKLSPSKPVQAEDDALRQGPHIDIPLDDIPLERTTAPSCAKDIFAEPSYTPGKHDHILLSEPCIHDSGNGPRVRNTREFLKSRFFAQSPALDDPLRAEFAQEEVLQMLKTVLPEEMALILWYNKSRPTSRICPACHRLYHVGDVLPDAIDTTTGTTVPPPQHSVGMHPQLQREQDISGLCSSICFILASVAQCDPISIKSAWGHTADEIDDKSWSQISTSSANGSPGFQELTMVLRMTRLGDLGLGQLCFPDLDLEGPPEEEEVP</sequence>